<comment type="caution">
    <text evidence="1">The sequence shown here is derived from an EMBL/GenBank/DDBJ whole genome shotgun (WGS) entry which is preliminary data.</text>
</comment>
<gene>
    <name evidence="1" type="ORF">SDC9_65779</name>
</gene>
<sequence length="124" mass="14457">MKLLIISSIALFLSFGNNIKGQGVCDTVYFYSYFKLMIKSIEVKNVSNGKSIIIDSKAGRNKTLLPMILDNRTDSIKVTVKYRFRIKNDVSYLLESEIEHKYIYIWVHRRQIIYQSGDRLKGKI</sequence>
<dbReference type="AlphaFoldDB" id="A0A644XT07"/>
<organism evidence="1">
    <name type="scientific">bioreactor metagenome</name>
    <dbReference type="NCBI Taxonomy" id="1076179"/>
    <lineage>
        <taxon>unclassified sequences</taxon>
        <taxon>metagenomes</taxon>
        <taxon>ecological metagenomes</taxon>
    </lineage>
</organism>
<protein>
    <submittedName>
        <fullName evidence="1">Uncharacterized protein</fullName>
    </submittedName>
</protein>
<accession>A0A644XT07</accession>
<dbReference type="EMBL" id="VSSQ01003160">
    <property type="protein sequence ID" value="MPM19356.1"/>
    <property type="molecule type" value="Genomic_DNA"/>
</dbReference>
<proteinExistence type="predicted"/>
<name>A0A644XT07_9ZZZZ</name>
<evidence type="ECO:0000313" key="1">
    <source>
        <dbReference type="EMBL" id="MPM19356.1"/>
    </source>
</evidence>
<reference evidence="1" key="1">
    <citation type="submission" date="2019-08" db="EMBL/GenBank/DDBJ databases">
        <authorList>
            <person name="Kucharzyk K."/>
            <person name="Murdoch R.W."/>
            <person name="Higgins S."/>
            <person name="Loffler F."/>
        </authorList>
    </citation>
    <scope>NUCLEOTIDE SEQUENCE</scope>
</reference>